<name>A0A4C1YC31_EUMVA</name>
<organism evidence="2 3">
    <name type="scientific">Eumeta variegata</name>
    <name type="common">Bagworm moth</name>
    <name type="synonym">Eumeta japonica</name>
    <dbReference type="NCBI Taxonomy" id="151549"/>
    <lineage>
        <taxon>Eukaryota</taxon>
        <taxon>Metazoa</taxon>
        <taxon>Ecdysozoa</taxon>
        <taxon>Arthropoda</taxon>
        <taxon>Hexapoda</taxon>
        <taxon>Insecta</taxon>
        <taxon>Pterygota</taxon>
        <taxon>Neoptera</taxon>
        <taxon>Endopterygota</taxon>
        <taxon>Lepidoptera</taxon>
        <taxon>Glossata</taxon>
        <taxon>Ditrysia</taxon>
        <taxon>Tineoidea</taxon>
        <taxon>Psychidae</taxon>
        <taxon>Oiketicinae</taxon>
        <taxon>Eumeta</taxon>
    </lineage>
</organism>
<accession>A0A4C1YC31</accession>
<dbReference type="EMBL" id="BGZK01001151">
    <property type="protein sequence ID" value="GBP72610.1"/>
    <property type="molecule type" value="Genomic_DNA"/>
</dbReference>
<evidence type="ECO:0000256" key="1">
    <source>
        <dbReference type="SAM" id="MobiDB-lite"/>
    </source>
</evidence>
<sequence>MDRERRRGPTRSVYIGAIRLVKEGCHDENGNTRIELKLVDGSVVLFFRLFNLRPTNQPTSEADVSLKSQRRPDLRYFIKAESFSMHVPNTDTLKVRYRQSLPGFHAITGCDFNPAFFRKGKSKPYKTLKKISRVPGSFQELCNLPPCKSELLQQFLRANYICTIWSNAHLKNPTTYQPDNNGWILKDQKYQFKWFEGDQLPSYVSDSLKTQSETDGEGDIDDDEAIDWSNSDEENENIDDNDEN</sequence>
<evidence type="ECO:0000313" key="3">
    <source>
        <dbReference type="Proteomes" id="UP000299102"/>
    </source>
</evidence>
<evidence type="ECO:0000313" key="2">
    <source>
        <dbReference type="EMBL" id="GBP72610.1"/>
    </source>
</evidence>
<gene>
    <name evidence="2" type="ORF">EVAR_50912_1</name>
</gene>
<keyword evidence="3" id="KW-1185">Reference proteome</keyword>
<dbReference type="Proteomes" id="UP000299102">
    <property type="component" value="Unassembled WGS sequence"/>
</dbReference>
<protein>
    <submittedName>
        <fullName evidence="2">Uncharacterized protein</fullName>
    </submittedName>
</protein>
<proteinExistence type="predicted"/>
<dbReference type="AlphaFoldDB" id="A0A4C1YC31"/>
<dbReference type="OrthoDB" id="7327516at2759"/>
<feature type="region of interest" description="Disordered" evidence="1">
    <location>
        <begin position="205"/>
        <end position="244"/>
    </location>
</feature>
<reference evidence="2 3" key="1">
    <citation type="journal article" date="2019" name="Commun. Biol.">
        <title>The bagworm genome reveals a unique fibroin gene that provides high tensile strength.</title>
        <authorList>
            <person name="Kono N."/>
            <person name="Nakamura H."/>
            <person name="Ohtoshi R."/>
            <person name="Tomita M."/>
            <person name="Numata K."/>
            <person name="Arakawa K."/>
        </authorList>
    </citation>
    <scope>NUCLEOTIDE SEQUENCE [LARGE SCALE GENOMIC DNA]</scope>
</reference>
<feature type="compositionally biased region" description="Acidic residues" evidence="1">
    <location>
        <begin position="214"/>
        <end position="244"/>
    </location>
</feature>
<comment type="caution">
    <text evidence="2">The sequence shown here is derived from an EMBL/GenBank/DDBJ whole genome shotgun (WGS) entry which is preliminary data.</text>
</comment>